<reference evidence="2 3" key="1">
    <citation type="submission" date="2017-05" db="EMBL/GenBank/DDBJ databases">
        <title>Genome of assembly of the Bengalese finch, Lonchura striata domestica.</title>
        <authorList>
            <person name="Colquitt B.M."/>
            <person name="Brainard M.S."/>
        </authorList>
    </citation>
    <scope>NUCLEOTIDE SEQUENCE [LARGE SCALE GENOMIC DNA]</scope>
    <source>
        <strain evidence="2">White83orange57</strain>
    </source>
</reference>
<feature type="compositionally biased region" description="Pro residues" evidence="1">
    <location>
        <begin position="11"/>
        <end position="26"/>
    </location>
</feature>
<proteinExistence type="predicted"/>
<evidence type="ECO:0000313" key="3">
    <source>
        <dbReference type="Proteomes" id="UP000197619"/>
    </source>
</evidence>
<dbReference type="AlphaFoldDB" id="A0A218UI80"/>
<feature type="compositionally biased region" description="Low complexity" evidence="1">
    <location>
        <begin position="46"/>
        <end position="95"/>
    </location>
</feature>
<gene>
    <name evidence="2" type="ORF">RLOC_00004631</name>
</gene>
<comment type="caution">
    <text evidence="2">The sequence shown here is derived from an EMBL/GenBank/DDBJ whole genome shotgun (WGS) entry which is preliminary data.</text>
</comment>
<feature type="region of interest" description="Disordered" evidence="1">
    <location>
        <begin position="1"/>
        <end position="172"/>
    </location>
</feature>
<feature type="compositionally biased region" description="Basic and acidic residues" evidence="1">
    <location>
        <begin position="113"/>
        <end position="122"/>
    </location>
</feature>
<name>A0A218UI80_9PASE</name>
<feature type="compositionally biased region" description="Low complexity" evidence="1">
    <location>
        <begin position="139"/>
        <end position="156"/>
    </location>
</feature>
<feature type="compositionally biased region" description="Gly residues" evidence="1">
    <location>
        <begin position="127"/>
        <end position="138"/>
    </location>
</feature>
<protein>
    <submittedName>
        <fullName evidence="2">Uncharacterized protein</fullName>
    </submittedName>
</protein>
<evidence type="ECO:0000256" key="1">
    <source>
        <dbReference type="SAM" id="MobiDB-lite"/>
    </source>
</evidence>
<accession>A0A218UI80</accession>
<evidence type="ECO:0000313" key="2">
    <source>
        <dbReference type="EMBL" id="OWK53120.1"/>
    </source>
</evidence>
<sequence>MLGSPHLVGPEFPPPDRQPGDPPVLQAPPARHLRRPGRFPAAQDRLGAQPEGALAAEAEGGGAQEQPPAAAPRRLRAQRLPQAARVPEAVAAGGRRAAGGVPGGVPAAPRGRPPREVPEHLVHPGLPAGGGPGRGGPGRVPVAAAARAAAGAGAAAERPDRCVPSPSPVCSL</sequence>
<dbReference type="Proteomes" id="UP000197619">
    <property type="component" value="Unassembled WGS sequence"/>
</dbReference>
<organism evidence="2 3">
    <name type="scientific">Lonchura striata</name>
    <name type="common">white-rumped munia</name>
    <dbReference type="NCBI Taxonomy" id="40157"/>
    <lineage>
        <taxon>Eukaryota</taxon>
        <taxon>Metazoa</taxon>
        <taxon>Chordata</taxon>
        <taxon>Craniata</taxon>
        <taxon>Vertebrata</taxon>
        <taxon>Euteleostomi</taxon>
        <taxon>Archelosauria</taxon>
        <taxon>Archosauria</taxon>
        <taxon>Dinosauria</taxon>
        <taxon>Saurischia</taxon>
        <taxon>Theropoda</taxon>
        <taxon>Coelurosauria</taxon>
        <taxon>Aves</taxon>
        <taxon>Neognathae</taxon>
        <taxon>Neoaves</taxon>
        <taxon>Telluraves</taxon>
        <taxon>Australaves</taxon>
        <taxon>Passeriformes</taxon>
        <taxon>Passeroidea</taxon>
        <taxon>Estrildidae</taxon>
        <taxon>Estrildinae</taxon>
        <taxon>Lonchura</taxon>
    </lineage>
</organism>
<dbReference type="EMBL" id="MUZQ01000303">
    <property type="protein sequence ID" value="OWK53120.1"/>
    <property type="molecule type" value="Genomic_DNA"/>
</dbReference>
<keyword evidence="3" id="KW-1185">Reference proteome</keyword>